<dbReference type="InterPro" id="IPR045122">
    <property type="entry name" value="Csc1-like"/>
</dbReference>
<feature type="domain" description="CSC1/OSCA1-like cytosolic" evidence="11">
    <location>
        <begin position="218"/>
        <end position="384"/>
    </location>
</feature>
<name>A0A9P4I6G5_9PEZI</name>
<evidence type="ECO:0000313" key="13">
    <source>
        <dbReference type="Proteomes" id="UP000799772"/>
    </source>
</evidence>
<dbReference type="InterPro" id="IPR032880">
    <property type="entry name" value="CSC1/OSCA1-like_N"/>
</dbReference>
<feature type="transmembrane region" description="Helical" evidence="8">
    <location>
        <begin position="444"/>
        <end position="464"/>
    </location>
</feature>
<feature type="compositionally biased region" description="Basic and acidic residues" evidence="7">
    <location>
        <begin position="826"/>
        <end position="848"/>
    </location>
</feature>
<protein>
    <submittedName>
        <fullName evidence="12">DUF221-domain-containing protein</fullName>
    </submittedName>
</protein>
<evidence type="ECO:0000259" key="9">
    <source>
        <dbReference type="Pfam" id="PF02714"/>
    </source>
</evidence>
<evidence type="ECO:0000256" key="4">
    <source>
        <dbReference type="ARBA" id="ARBA00022692"/>
    </source>
</evidence>
<dbReference type="Pfam" id="PF14703">
    <property type="entry name" value="PHM7_cyt"/>
    <property type="match status" value="1"/>
</dbReference>
<dbReference type="AlphaFoldDB" id="A0A9P4I6G5"/>
<keyword evidence="4 8" id="KW-0812">Transmembrane</keyword>
<keyword evidence="3" id="KW-0813">Transport</keyword>
<dbReference type="Pfam" id="PF13967">
    <property type="entry name" value="RSN1_TM"/>
    <property type="match status" value="1"/>
</dbReference>
<feature type="domain" description="CSC1/OSCA1-like N-terminal transmembrane" evidence="10">
    <location>
        <begin position="44"/>
        <end position="194"/>
    </location>
</feature>
<comment type="similarity">
    <text evidence="2">Belongs to the CSC1 (TC 1.A.17) family.</text>
</comment>
<feature type="compositionally biased region" description="Polar residues" evidence="7">
    <location>
        <begin position="854"/>
        <end position="867"/>
    </location>
</feature>
<dbReference type="OrthoDB" id="2150324at2759"/>
<evidence type="ECO:0000256" key="2">
    <source>
        <dbReference type="ARBA" id="ARBA00007779"/>
    </source>
</evidence>
<dbReference type="PANTHER" id="PTHR13018">
    <property type="entry name" value="PROBABLE MEMBRANE PROTEIN DUF221-RELATED"/>
    <property type="match status" value="1"/>
</dbReference>
<dbReference type="InterPro" id="IPR027815">
    <property type="entry name" value="CSC1/OSCA1-like_cyt"/>
</dbReference>
<dbReference type="InterPro" id="IPR003864">
    <property type="entry name" value="CSC1/OSCA1-like_7TM"/>
</dbReference>
<dbReference type="Pfam" id="PF02714">
    <property type="entry name" value="RSN1_7TM"/>
    <property type="match status" value="1"/>
</dbReference>
<feature type="transmembrane region" description="Helical" evidence="8">
    <location>
        <begin position="397"/>
        <end position="424"/>
    </location>
</feature>
<evidence type="ECO:0000313" key="12">
    <source>
        <dbReference type="EMBL" id="KAF2092671.1"/>
    </source>
</evidence>
<feature type="transmembrane region" description="Helical" evidence="8">
    <location>
        <begin position="42"/>
        <end position="64"/>
    </location>
</feature>
<organism evidence="12 13">
    <name type="scientific">Rhizodiscina lignyota</name>
    <dbReference type="NCBI Taxonomy" id="1504668"/>
    <lineage>
        <taxon>Eukaryota</taxon>
        <taxon>Fungi</taxon>
        <taxon>Dikarya</taxon>
        <taxon>Ascomycota</taxon>
        <taxon>Pezizomycotina</taxon>
        <taxon>Dothideomycetes</taxon>
        <taxon>Pleosporomycetidae</taxon>
        <taxon>Aulographales</taxon>
        <taxon>Rhizodiscinaceae</taxon>
        <taxon>Rhizodiscina</taxon>
    </lineage>
</organism>
<evidence type="ECO:0000256" key="5">
    <source>
        <dbReference type="ARBA" id="ARBA00022989"/>
    </source>
</evidence>
<feature type="domain" description="CSC1/OSCA1-like 7TM region" evidence="9">
    <location>
        <begin position="397"/>
        <end position="678"/>
    </location>
</feature>
<feature type="transmembrane region" description="Helical" evidence="8">
    <location>
        <begin position="602"/>
        <end position="622"/>
    </location>
</feature>
<reference evidence="12" key="1">
    <citation type="journal article" date="2020" name="Stud. Mycol.">
        <title>101 Dothideomycetes genomes: a test case for predicting lifestyles and emergence of pathogens.</title>
        <authorList>
            <person name="Haridas S."/>
            <person name="Albert R."/>
            <person name="Binder M."/>
            <person name="Bloem J."/>
            <person name="Labutti K."/>
            <person name="Salamov A."/>
            <person name="Andreopoulos B."/>
            <person name="Baker S."/>
            <person name="Barry K."/>
            <person name="Bills G."/>
            <person name="Bluhm B."/>
            <person name="Cannon C."/>
            <person name="Castanera R."/>
            <person name="Culley D."/>
            <person name="Daum C."/>
            <person name="Ezra D."/>
            <person name="Gonzalez J."/>
            <person name="Henrissat B."/>
            <person name="Kuo A."/>
            <person name="Liang C."/>
            <person name="Lipzen A."/>
            <person name="Lutzoni F."/>
            <person name="Magnuson J."/>
            <person name="Mondo S."/>
            <person name="Nolan M."/>
            <person name="Ohm R."/>
            <person name="Pangilinan J."/>
            <person name="Park H.-J."/>
            <person name="Ramirez L."/>
            <person name="Alfaro M."/>
            <person name="Sun H."/>
            <person name="Tritt A."/>
            <person name="Yoshinaga Y."/>
            <person name="Zwiers L.-H."/>
            <person name="Turgeon B."/>
            <person name="Goodwin S."/>
            <person name="Spatafora J."/>
            <person name="Crous P."/>
            <person name="Grigoriev I."/>
        </authorList>
    </citation>
    <scope>NUCLEOTIDE SEQUENCE</scope>
    <source>
        <strain evidence="12">CBS 133067</strain>
    </source>
</reference>
<keyword evidence="6 8" id="KW-0472">Membrane</keyword>
<keyword evidence="5 8" id="KW-1133">Transmembrane helix</keyword>
<comment type="subcellular location">
    <subcellularLocation>
        <location evidence="1">Membrane</location>
        <topology evidence="1">Multi-pass membrane protein</topology>
    </subcellularLocation>
</comment>
<proteinExistence type="inferred from homology"/>
<keyword evidence="13" id="KW-1185">Reference proteome</keyword>
<feature type="transmembrane region" description="Helical" evidence="8">
    <location>
        <begin position="685"/>
        <end position="706"/>
    </location>
</feature>
<evidence type="ECO:0000256" key="3">
    <source>
        <dbReference type="ARBA" id="ARBA00022448"/>
    </source>
</evidence>
<feature type="transmembrane region" description="Helical" evidence="8">
    <location>
        <begin position="173"/>
        <end position="194"/>
    </location>
</feature>
<evidence type="ECO:0000259" key="10">
    <source>
        <dbReference type="Pfam" id="PF13967"/>
    </source>
</evidence>
<evidence type="ECO:0000256" key="6">
    <source>
        <dbReference type="ARBA" id="ARBA00023136"/>
    </source>
</evidence>
<dbReference type="GO" id="GO:0005886">
    <property type="term" value="C:plasma membrane"/>
    <property type="evidence" value="ECO:0007669"/>
    <property type="project" value="TreeGrafter"/>
</dbReference>
<dbReference type="EMBL" id="ML978143">
    <property type="protein sequence ID" value="KAF2092671.1"/>
    <property type="molecule type" value="Genomic_DNA"/>
</dbReference>
<feature type="transmembrane region" description="Helical" evidence="8">
    <location>
        <begin position="659"/>
        <end position="679"/>
    </location>
</feature>
<feature type="transmembrane region" description="Helical" evidence="8">
    <location>
        <begin position="128"/>
        <end position="147"/>
    </location>
</feature>
<evidence type="ECO:0000256" key="8">
    <source>
        <dbReference type="SAM" id="Phobius"/>
    </source>
</evidence>
<comment type="caution">
    <text evidence="12">The sequence shown here is derived from an EMBL/GenBank/DDBJ whole genome shotgun (WGS) entry which is preliminary data.</text>
</comment>
<dbReference type="Proteomes" id="UP000799772">
    <property type="component" value="Unassembled WGS sequence"/>
</dbReference>
<dbReference type="GO" id="GO:0005227">
    <property type="term" value="F:calcium-activated cation channel activity"/>
    <property type="evidence" value="ECO:0007669"/>
    <property type="project" value="InterPro"/>
</dbReference>
<sequence>MDASFSIFLRRDDDAAPSTNSSSQDFLNLFSNPFQTQIQSDAALASLGTSLGFTLLVTLLFCFLRPYNTVVYAPRLRHADEKHAPPPLGKSPWAWIKPVLTTKEHLMVEKVGMDATLFLRFTRMCRNMFLVLSIVGCAILIPVNVFGGKGLYKQWTNISVLMKMTPQYMFGEIYWAFVATAYAFNIIICFFLWWNYRAVVRLRKYYFESQEYQSSLHARTLMINDIPRDLRTDEGVVKIVEEAKMANDPPRGVISRNMKELPDLIEEHEDAVRDLEAVLAKYLKNPDKLPPKRPMCKPSKKDKSINSKEKVDAIDYLTGRIKDLEARIKEVRLSIDNRNAMPYGFASYGTVDEAHGVAFAAKGKHPQGSTVRLAPRPTDIIWKNMAMSKQDRRRNGIINNLWITLLTAVWIVPNILIAVFLTNLANLGKVWPAFQKELERDPKLWAAVQGILSPAITSLFYYFLPAIFRRLSMLAGDTTKTSRDRHVTNKLYAFFVLNNLVLFSIFGALWQFVSDIISARREDKSAWEALEDSQVFSHIMIALSNLSPFWLSWLLQRNLGAAIDLSQVVNLAKSSFARRFMHPTPRQLIEWTAPPPFDYASYYNYFLFYTTVALCFATLQPLVLPVTAIYFCIDSFLKKYLVMYVFVTKTESGGVFWRILFNRMLFAMLLSDIVVALVVKANGYSWVMLGVMAGLPFLLLGFKLYCKRTFDQQIAYYIRRSLKDVESPTTGDKQSRRSDRVAVRFGHPALYKPLMTPMVHAKAQHLLGEIYHGRLDTDTDAVSVAGYSDVYSMKNMSKTQAGKKAPGSGPFEFVNESELDFENYKKRPDFRGEHGGDGELYGRPEDLIRPGTGRTYTSNSDSPSQSERTLKEGGSVLDGAAGTTYPAGYHHTPTMRESSPDRSTENILRAAAPMGVATPGEPVSPELERKPLGAADTSYDYFRGRR</sequence>
<feature type="region of interest" description="Disordered" evidence="7">
    <location>
        <begin position="826"/>
        <end position="946"/>
    </location>
</feature>
<dbReference type="PANTHER" id="PTHR13018:SF149">
    <property type="entry name" value="DOMAIN PROTEIN, PUTATIVE (AFU_ORTHOLOGUE AFUA_3G11660)-RELATED"/>
    <property type="match status" value="1"/>
</dbReference>
<evidence type="ECO:0000259" key="11">
    <source>
        <dbReference type="Pfam" id="PF14703"/>
    </source>
</evidence>
<evidence type="ECO:0000256" key="1">
    <source>
        <dbReference type="ARBA" id="ARBA00004141"/>
    </source>
</evidence>
<evidence type="ECO:0000256" key="7">
    <source>
        <dbReference type="SAM" id="MobiDB-lite"/>
    </source>
</evidence>
<accession>A0A9P4I6G5</accession>
<gene>
    <name evidence="12" type="ORF">NA57DRAFT_69617</name>
</gene>
<feature type="transmembrane region" description="Helical" evidence="8">
    <location>
        <begin position="491"/>
        <end position="513"/>
    </location>
</feature>